<keyword evidence="12" id="KW-0255">Endonuclease</keyword>
<comment type="similarity">
    <text evidence="1">In the N-terminal section; belongs to the CRISPR-associated nuclease Cas3-HD family.</text>
</comment>
<dbReference type="InterPro" id="IPR054712">
    <property type="entry name" value="Cas3-like_dom"/>
</dbReference>
<dbReference type="InterPro" id="IPR001650">
    <property type="entry name" value="Helicase_C-like"/>
</dbReference>
<proteinExistence type="inferred from homology"/>
<dbReference type="RefSeq" id="WP_068847686.1">
    <property type="nucleotide sequence ID" value="NZ_LYDR01000071.1"/>
</dbReference>
<dbReference type="InterPro" id="IPR014001">
    <property type="entry name" value="Helicase_ATP-bd"/>
</dbReference>
<evidence type="ECO:0000256" key="3">
    <source>
        <dbReference type="ARBA" id="ARBA00022723"/>
    </source>
</evidence>
<protein>
    <submittedName>
        <fullName evidence="12">CRISPR-associated endonuclease Cas3</fullName>
    </submittedName>
</protein>
<feature type="domain" description="HD Cas3-type" evidence="11">
    <location>
        <begin position="576"/>
        <end position="792"/>
    </location>
</feature>
<evidence type="ECO:0000256" key="4">
    <source>
        <dbReference type="ARBA" id="ARBA00022741"/>
    </source>
</evidence>
<sequence length="807" mass="90051">MKFDSIFHIATGQKPYPYQERFATADSLPELLNVPTGVGKTATAILGWLYRRQDKKLSTSTPRRLIYCLPMRVLVEQTIKCAKEWREKLGLVDSLGIHVLMGGANSDDWDTQPDEEAIIVGTQDMLLSRALNRGYGMSRYRWPVHFGLLNNDCLWIMDETQLMGVGLTTTAQLQGLRSKLKTFGITHSVWMSATLDSSPLNTVDHPEPVAGYSRIQLEEDDVSHPEVSKRLQSVKSLKKVSLTLNAASEKGYAKELAAVVTKSHQRNSLTLVVVNRVPRAQSLFEEITKLAGKNKDLPQPALIHSRFRPVDRKEHEQKLFASEIPASGTIVVATQAVEAGVDVSSKTLFTELAPWPSLVQRFGRCNRKGEYSDAQVFWIGIEPKSEGDKFALPYLFNEYEKSRGYLKSLKDVGPESLKVIQDQRPQVVAHTLRRKDLLDLWDTTTDLAGNDLDVSRYIREGDDTDIQFYWRAFEGNLPEPTQPAPLREELCSVAIDRAKEFLKKSETKALLWNPLDREWGQIESNSIRPGQVLLLKLEQGGYSKELGWTGNPKDQPTVVPLPENPIPLDANDADELGSGPVTLTKHLQDVEESMVSLAGQLASIDDSVPWNSLQTAARWHDVGKAHPAFQSALKLDESEPGLWAKSGRKGLIQYEIPNEGPRPGFRHELASALVWLKHHPEALDTNLVAFLIAAHHGKVRGSIRSLPNEKPPADRTKRFARGLHEGDVVPPVNLGNGETTSETAIDLSLMELGESESQGESWLSRVLALRDEFGPFRLSYLESLIRIADWHGSALPQPKIGAPHHEN</sequence>
<dbReference type="Pfam" id="PF00270">
    <property type="entry name" value="DEAD"/>
    <property type="match status" value="1"/>
</dbReference>
<evidence type="ECO:0000256" key="8">
    <source>
        <dbReference type="ARBA" id="ARBA00023118"/>
    </source>
</evidence>
<keyword evidence="6" id="KW-0347">Helicase</keyword>
<dbReference type="SUPFAM" id="SSF52540">
    <property type="entry name" value="P-loop containing nucleoside triphosphate hydrolases"/>
    <property type="match status" value="1"/>
</dbReference>
<dbReference type="InterPro" id="IPR050079">
    <property type="entry name" value="DEAD_box_RNA_helicase"/>
</dbReference>
<name>A0A1C3EFX1_9PLAN</name>
<accession>A0A1C3EFX1</accession>
<evidence type="ECO:0000313" key="12">
    <source>
        <dbReference type="EMBL" id="ODA32152.1"/>
    </source>
</evidence>
<dbReference type="EMBL" id="LYDR01000071">
    <property type="protein sequence ID" value="ODA32152.1"/>
    <property type="molecule type" value="Genomic_DNA"/>
</dbReference>
<organism evidence="12 13">
    <name type="scientific">Planctopirus hydrillae</name>
    <dbReference type="NCBI Taxonomy" id="1841610"/>
    <lineage>
        <taxon>Bacteria</taxon>
        <taxon>Pseudomonadati</taxon>
        <taxon>Planctomycetota</taxon>
        <taxon>Planctomycetia</taxon>
        <taxon>Planctomycetales</taxon>
        <taxon>Planctomycetaceae</taxon>
        <taxon>Planctopirus</taxon>
    </lineage>
</organism>
<evidence type="ECO:0000256" key="2">
    <source>
        <dbReference type="ARBA" id="ARBA00009046"/>
    </source>
</evidence>
<dbReference type="Proteomes" id="UP000094828">
    <property type="component" value="Unassembled WGS sequence"/>
</dbReference>
<dbReference type="NCBIfam" id="TIGR01596">
    <property type="entry name" value="cas3_HD"/>
    <property type="match status" value="1"/>
</dbReference>
<dbReference type="InterPro" id="IPR011545">
    <property type="entry name" value="DEAD/DEAH_box_helicase_dom"/>
</dbReference>
<dbReference type="STRING" id="1841610.A6X21_21440"/>
<comment type="similarity">
    <text evidence="9">Belongs to the DEAD box helicase family.</text>
</comment>
<reference evidence="12 13" key="1">
    <citation type="submission" date="2016-05" db="EMBL/GenBank/DDBJ databases">
        <title>Genomic and physiological characterization of Planctopirus sp. isolated from fresh water lake.</title>
        <authorList>
            <person name="Subhash Y."/>
            <person name="Ramana C."/>
        </authorList>
    </citation>
    <scope>NUCLEOTIDE SEQUENCE [LARGE SCALE GENOMIC DNA]</scope>
    <source>
        <strain evidence="12 13">JC280</strain>
    </source>
</reference>
<dbReference type="SMART" id="SM00490">
    <property type="entry name" value="HELICc"/>
    <property type="match status" value="1"/>
</dbReference>
<dbReference type="GO" id="GO:0003676">
    <property type="term" value="F:nucleic acid binding"/>
    <property type="evidence" value="ECO:0007669"/>
    <property type="project" value="InterPro"/>
</dbReference>
<dbReference type="Pfam" id="PF22590">
    <property type="entry name" value="Cas3-like_C_2"/>
    <property type="match status" value="1"/>
</dbReference>
<dbReference type="PANTHER" id="PTHR47959:SF16">
    <property type="entry name" value="CRISPR-ASSOCIATED NUCLEASE_HELICASE CAS3-RELATED"/>
    <property type="match status" value="1"/>
</dbReference>
<evidence type="ECO:0000256" key="1">
    <source>
        <dbReference type="ARBA" id="ARBA00006847"/>
    </source>
</evidence>
<dbReference type="SMART" id="SM00487">
    <property type="entry name" value="DEXDc"/>
    <property type="match status" value="1"/>
</dbReference>
<comment type="caution">
    <text evidence="12">The sequence shown here is derived from an EMBL/GenBank/DDBJ whole genome shotgun (WGS) entry which is preliminary data.</text>
</comment>
<dbReference type="PANTHER" id="PTHR47959">
    <property type="entry name" value="ATP-DEPENDENT RNA HELICASE RHLE-RELATED"/>
    <property type="match status" value="1"/>
</dbReference>
<evidence type="ECO:0000256" key="7">
    <source>
        <dbReference type="ARBA" id="ARBA00022840"/>
    </source>
</evidence>
<dbReference type="GO" id="GO:0016787">
    <property type="term" value="F:hydrolase activity"/>
    <property type="evidence" value="ECO:0007669"/>
    <property type="project" value="UniProtKB-KW"/>
</dbReference>
<dbReference type="InterPro" id="IPR027417">
    <property type="entry name" value="P-loop_NTPase"/>
</dbReference>
<evidence type="ECO:0000256" key="9">
    <source>
        <dbReference type="ARBA" id="ARBA00038437"/>
    </source>
</evidence>
<evidence type="ECO:0000256" key="6">
    <source>
        <dbReference type="ARBA" id="ARBA00022806"/>
    </source>
</evidence>
<keyword evidence="5" id="KW-0378">Hydrolase</keyword>
<evidence type="ECO:0000313" key="13">
    <source>
        <dbReference type="Proteomes" id="UP000094828"/>
    </source>
</evidence>
<gene>
    <name evidence="12" type="ORF">A6X21_21440</name>
</gene>
<feature type="domain" description="Helicase ATP-binding" evidence="10">
    <location>
        <begin position="21"/>
        <end position="189"/>
    </location>
</feature>
<keyword evidence="3" id="KW-0479">Metal-binding</keyword>
<keyword evidence="13" id="KW-1185">Reference proteome</keyword>
<keyword evidence="7" id="KW-0067">ATP-binding</keyword>
<evidence type="ECO:0000259" key="10">
    <source>
        <dbReference type="PROSITE" id="PS51192"/>
    </source>
</evidence>
<dbReference type="AlphaFoldDB" id="A0A1C3EFX1"/>
<comment type="similarity">
    <text evidence="2">In the central section; belongs to the CRISPR-associated helicase Cas3 family.</text>
</comment>
<dbReference type="PROSITE" id="PS51192">
    <property type="entry name" value="HELICASE_ATP_BIND_1"/>
    <property type="match status" value="1"/>
</dbReference>
<keyword evidence="4" id="KW-0547">Nucleotide-binding</keyword>
<keyword evidence="12" id="KW-0540">Nuclease</keyword>
<dbReference type="Pfam" id="PF18019">
    <property type="entry name" value="Cas3_HD"/>
    <property type="match status" value="1"/>
</dbReference>
<dbReference type="GO" id="GO:0004519">
    <property type="term" value="F:endonuclease activity"/>
    <property type="evidence" value="ECO:0007669"/>
    <property type="project" value="UniProtKB-KW"/>
</dbReference>
<dbReference type="InterPro" id="IPR038257">
    <property type="entry name" value="CRISPR-assoc_Cas3_HD_sf"/>
</dbReference>
<dbReference type="PROSITE" id="PS51643">
    <property type="entry name" value="HD_CAS3"/>
    <property type="match status" value="1"/>
</dbReference>
<evidence type="ECO:0000256" key="5">
    <source>
        <dbReference type="ARBA" id="ARBA00022801"/>
    </source>
</evidence>
<dbReference type="GO" id="GO:0046872">
    <property type="term" value="F:metal ion binding"/>
    <property type="evidence" value="ECO:0007669"/>
    <property type="project" value="UniProtKB-KW"/>
</dbReference>
<evidence type="ECO:0000259" key="11">
    <source>
        <dbReference type="PROSITE" id="PS51643"/>
    </source>
</evidence>
<dbReference type="GO" id="GO:0005524">
    <property type="term" value="F:ATP binding"/>
    <property type="evidence" value="ECO:0007669"/>
    <property type="project" value="UniProtKB-KW"/>
</dbReference>
<dbReference type="GO" id="GO:0005829">
    <property type="term" value="C:cytosol"/>
    <property type="evidence" value="ECO:0007669"/>
    <property type="project" value="TreeGrafter"/>
</dbReference>
<dbReference type="GO" id="GO:0003724">
    <property type="term" value="F:RNA helicase activity"/>
    <property type="evidence" value="ECO:0007669"/>
    <property type="project" value="TreeGrafter"/>
</dbReference>
<dbReference type="GO" id="GO:0051607">
    <property type="term" value="P:defense response to virus"/>
    <property type="evidence" value="ECO:0007669"/>
    <property type="project" value="UniProtKB-KW"/>
</dbReference>
<keyword evidence="8" id="KW-0051">Antiviral defense</keyword>
<dbReference type="Gene3D" id="3.40.50.300">
    <property type="entry name" value="P-loop containing nucleotide triphosphate hydrolases"/>
    <property type="match status" value="2"/>
</dbReference>
<dbReference type="Gene3D" id="1.10.3210.30">
    <property type="match status" value="1"/>
</dbReference>
<dbReference type="InterPro" id="IPR006483">
    <property type="entry name" value="CRISPR-assoc_Cas3_HD"/>
</dbReference>